<sequence length="224" mass="24793">MSSKLRALLIGLSLAGVASAAILPDLAAAQSRNRDKDRDQSEDDASKRAKKDAEWEQKDLRLAKRRADGPCPYVKVLYEAARYHEFADNKEASADATWTGQINGVASDCAYKGDQPIEISMVIGFSLGKGPKAPDDTNTYRYWVAVTDRDKAVLAKEYFDLPVRFNGQQTVDVATRVENIVIPRASSTVAGSNFEVLVGFDVTPQMVDFNRQGKRFRFAKVKPQ</sequence>
<gene>
    <name evidence="3" type="ORF">PQU94_09385</name>
</gene>
<organism evidence="3 4">
    <name type="scientific">Asticcacaulis currens</name>
    <dbReference type="NCBI Taxonomy" id="2984210"/>
    <lineage>
        <taxon>Bacteria</taxon>
        <taxon>Pseudomonadati</taxon>
        <taxon>Pseudomonadota</taxon>
        <taxon>Alphaproteobacteria</taxon>
        <taxon>Caulobacterales</taxon>
        <taxon>Caulobacteraceae</taxon>
        <taxon>Asticcacaulis</taxon>
    </lineage>
</organism>
<dbReference type="Proteomes" id="UP001216595">
    <property type="component" value="Unassembled WGS sequence"/>
</dbReference>
<dbReference type="RefSeq" id="WP_272741211.1">
    <property type="nucleotide sequence ID" value="NZ_JAQQKW010000005.1"/>
</dbReference>
<keyword evidence="4" id="KW-1185">Reference proteome</keyword>
<feature type="signal peptide" evidence="2">
    <location>
        <begin position="1"/>
        <end position="20"/>
    </location>
</feature>
<comment type="caution">
    <text evidence="3">The sequence shown here is derived from an EMBL/GenBank/DDBJ whole genome shotgun (WGS) entry which is preliminary data.</text>
</comment>
<evidence type="ECO:0000313" key="4">
    <source>
        <dbReference type="Proteomes" id="UP001216595"/>
    </source>
</evidence>
<dbReference type="EMBL" id="JAQQKW010000005">
    <property type="protein sequence ID" value="MDC7694492.1"/>
    <property type="molecule type" value="Genomic_DNA"/>
</dbReference>
<evidence type="ECO:0000256" key="2">
    <source>
        <dbReference type="SAM" id="SignalP"/>
    </source>
</evidence>
<feature type="compositionally biased region" description="Basic and acidic residues" evidence="1">
    <location>
        <begin position="32"/>
        <end position="52"/>
    </location>
</feature>
<feature type="region of interest" description="Disordered" evidence="1">
    <location>
        <begin position="28"/>
        <end position="52"/>
    </location>
</feature>
<proteinExistence type="predicted"/>
<reference evidence="3 4" key="1">
    <citation type="submission" date="2023-01" db="EMBL/GenBank/DDBJ databases">
        <title>Novel species of the genus Asticcacaulis isolated from rivers.</title>
        <authorList>
            <person name="Lu H."/>
        </authorList>
    </citation>
    <scope>NUCLEOTIDE SEQUENCE [LARGE SCALE GENOMIC DNA]</scope>
    <source>
        <strain evidence="3 4">DXS10W</strain>
    </source>
</reference>
<keyword evidence="2" id="KW-0732">Signal</keyword>
<accession>A0ABT5IE66</accession>
<feature type="chain" id="PRO_5047412560" evidence="2">
    <location>
        <begin position="21"/>
        <end position="224"/>
    </location>
</feature>
<evidence type="ECO:0000256" key="1">
    <source>
        <dbReference type="SAM" id="MobiDB-lite"/>
    </source>
</evidence>
<evidence type="ECO:0000313" key="3">
    <source>
        <dbReference type="EMBL" id="MDC7694492.1"/>
    </source>
</evidence>
<name>A0ABT5IE66_9CAUL</name>
<protein>
    <submittedName>
        <fullName evidence="3">Tat pathway signal sequence domain protein</fullName>
    </submittedName>
</protein>